<evidence type="ECO:0000313" key="2">
    <source>
        <dbReference type="EMBL" id="CAL5992600.1"/>
    </source>
</evidence>
<protein>
    <submittedName>
        <fullName evidence="2">Hypothetical_protein</fullName>
    </submittedName>
</protein>
<dbReference type="EMBL" id="CAXDID020000029">
    <property type="protein sequence ID" value="CAL5992600.1"/>
    <property type="molecule type" value="Genomic_DNA"/>
</dbReference>
<gene>
    <name evidence="2" type="ORF">HINF_LOCUS12657</name>
    <name evidence="1" type="ORF">HINF_LOCUS17188</name>
</gene>
<comment type="caution">
    <text evidence="1">The sequence shown here is derived from an EMBL/GenBank/DDBJ whole genome shotgun (WGS) entry which is preliminary data.</text>
</comment>
<reference evidence="2 3" key="2">
    <citation type="submission" date="2024-07" db="EMBL/GenBank/DDBJ databases">
        <authorList>
            <person name="Akdeniz Z."/>
        </authorList>
    </citation>
    <scope>NUCLEOTIDE SEQUENCE [LARGE SCALE GENOMIC DNA]</scope>
</reference>
<evidence type="ECO:0000313" key="3">
    <source>
        <dbReference type="Proteomes" id="UP001642409"/>
    </source>
</evidence>
<organism evidence="1">
    <name type="scientific">Hexamita inflata</name>
    <dbReference type="NCBI Taxonomy" id="28002"/>
    <lineage>
        <taxon>Eukaryota</taxon>
        <taxon>Metamonada</taxon>
        <taxon>Diplomonadida</taxon>
        <taxon>Hexamitidae</taxon>
        <taxon>Hexamitinae</taxon>
        <taxon>Hexamita</taxon>
    </lineage>
</organism>
<sequence length="283" mass="32573">MLHTSGRQHRLKSSEHIKVVADPEKLEEIQNEISSILKQIANIQDSVLINQNEITQIENERKARIGTSLYDQQASIVNKSTRSPQLVTAPSQFYHNISPKVCKQIEMQNLEKMKLFQIQRNLQEEMGDNNLQIKNIQQQIYAISRQSLQTQLQIDEHAEALGLRKRNPVYAMEIPTAPVLAPTTPLAMIQLKSAEYEAAELICRINQCLNQINATQQARLDLILSPSQMLIYVKEQLEQITGNSFRELQQKNLLTVLIRALEMEQREIIEENIDIIAWAENRE</sequence>
<name>A0AA86P0W2_9EUKA</name>
<accession>A0AA86P0W2</accession>
<evidence type="ECO:0000313" key="1">
    <source>
        <dbReference type="EMBL" id="CAI9929543.1"/>
    </source>
</evidence>
<dbReference type="EMBL" id="CATOUU010000440">
    <property type="protein sequence ID" value="CAI9929543.1"/>
    <property type="molecule type" value="Genomic_DNA"/>
</dbReference>
<dbReference type="AlphaFoldDB" id="A0AA86P0W2"/>
<dbReference type="Proteomes" id="UP001642409">
    <property type="component" value="Unassembled WGS sequence"/>
</dbReference>
<keyword evidence="3" id="KW-1185">Reference proteome</keyword>
<proteinExistence type="predicted"/>
<reference evidence="1" key="1">
    <citation type="submission" date="2023-06" db="EMBL/GenBank/DDBJ databases">
        <authorList>
            <person name="Kurt Z."/>
        </authorList>
    </citation>
    <scope>NUCLEOTIDE SEQUENCE</scope>
</reference>